<dbReference type="KEGG" id="hro:HELRODRAFT_163426"/>
<dbReference type="CTD" id="20200061"/>
<gene>
    <name evidence="2" type="primary">20200061</name>
    <name evidence="1" type="ORF">HELRODRAFT_163426</name>
</gene>
<name>T1EU11_HELRO</name>
<protein>
    <recommendedName>
        <fullName evidence="4">CUB domain-containing protein</fullName>
    </recommendedName>
</protein>
<dbReference type="InterPro" id="IPR035914">
    <property type="entry name" value="Sperma_CUB_dom_sf"/>
</dbReference>
<proteinExistence type="predicted"/>
<evidence type="ECO:0008006" key="4">
    <source>
        <dbReference type="Google" id="ProtNLM"/>
    </source>
</evidence>
<dbReference type="GeneID" id="20200061"/>
<dbReference type="AlphaFoldDB" id="T1EU11"/>
<sequence>MAYHLSSHIRIFVRCNEKTQSDYVELSNFNVQLMDRKMSRLCHKLPENRRVIISDNNFFRVTFKSNDRFDSTGFLATYEFKKIEGGVVLRRLLTYSITTSFPAGGGGGDERDDDRDDDGVDGKSAKKHANLAFGGKQTGSLLLFYAISSSFFIHYF</sequence>
<dbReference type="HOGENOM" id="CLU_1688666_0_0_1"/>
<dbReference type="Gene3D" id="2.60.120.290">
    <property type="entry name" value="Spermadhesin, CUB domain"/>
    <property type="match status" value="1"/>
</dbReference>
<evidence type="ECO:0000313" key="1">
    <source>
        <dbReference type="EMBL" id="ESN96368.1"/>
    </source>
</evidence>
<dbReference type="EMBL" id="KB097495">
    <property type="protein sequence ID" value="ESN96368.1"/>
    <property type="molecule type" value="Genomic_DNA"/>
</dbReference>
<dbReference type="RefSeq" id="XP_009025541.1">
    <property type="nucleotide sequence ID" value="XM_009027293.1"/>
</dbReference>
<evidence type="ECO:0000313" key="2">
    <source>
        <dbReference type="EnsemblMetazoa" id="HelroP163426"/>
    </source>
</evidence>
<organism evidence="2 3">
    <name type="scientific">Helobdella robusta</name>
    <name type="common">Californian leech</name>
    <dbReference type="NCBI Taxonomy" id="6412"/>
    <lineage>
        <taxon>Eukaryota</taxon>
        <taxon>Metazoa</taxon>
        <taxon>Spiralia</taxon>
        <taxon>Lophotrochozoa</taxon>
        <taxon>Annelida</taxon>
        <taxon>Clitellata</taxon>
        <taxon>Hirudinea</taxon>
        <taxon>Rhynchobdellida</taxon>
        <taxon>Glossiphoniidae</taxon>
        <taxon>Helobdella</taxon>
    </lineage>
</organism>
<keyword evidence="3" id="KW-1185">Reference proteome</keyword>
<evidence type="ECO:0000313" key="3">
    <source>
        <dbReference type="Proteomes" id="UP000015101"/>
    </source>
</evidence>
<reference evidence="3" key="1">
    <citation type="submission" date="2012-12" db="EMBL/GenBank/DDBJ databases">
        <authorList>
            <person name="Hellsten U."/>
            <person name="Grimwood J."/>
            <person name="Chapman J.A."/>
            <person name="Shapiro H."/>
            <person name="Aerts A."/>
            <person name="Otillar R.P."/>
            <person name="Terry A.Y."/>
            <person name="Boore J.L."/>
            <person name="Simakov O."/>
            <person name="Marletaz F."/>
            <person name="Cho S.-J."/>
            <person name="Edsinger-Gonzales E."/>
            <person name="Havlak P."/>
            <person name="Kuo D.-H."/>
            <person name="Larsson T."/>
            <person name="Lv J."/>
            <person name="Arendt D."/>
            <person name="Savage R."/>
            <person name="Osoegawa K."/>
            <person name="de Jong P."/>
            <person name="Lindberg D.R."/>
            <person name="Seaver E.C."/>
            <person name="Weisblat D.A."/>
            <person name="Putnam N.H."/>
            <person name="Grigoriev I.V."/>
            <person name="Rokhsar D.S."/>
        </authorList>
    </citation>
    <scope>NUCLEOTIDE SEQUENCE</scope>
</reference>
<reference evidence="1 3" key="2">
    <citation type="journal article" date="2013" name="Nature">
        <title>Insights into bilaterian evolution from three spiralian genomes.</title>
        <authorList>
            <person name="Simakov O."/>
            <person name="Marletaz F."/>
            <person name="Cho S.J."/>
            <person name="Edsinger-Gonzales E."/>
            <person name="Havlak P."/>
            <person name="Hellsten U."/>
            <person name="Kuo D.H."/>
            <person name="Larsson T."/>
            <person name="Lv J."/>
            <person name="Arendt D."/>
            <person name="Savage R."/>
            <person name="Osoegawa K."/>
            <person name="de Jong P."/>
            <person name="Grimwood J."/>
            <person name="Chapman J.A."/>
            <person name="Shapiro H."/>
            <person name="Aerts A."/>
            <person name="Otillar R.P."/>
            <person name="Terry A.Y."/>
            <person name="Boore J.L."/>
            <person name="Grigoriev I.V."/>
            <person name="Lindberg D.R."/>
            <person name="Seaver E.C."/>
            <person name="Weisblat D.A."/>
            <person name="Putnam N.H."/>
            <person name="Rokhsar D.S."/>
        </authorList>
    </citation>
    <scope>NUCLEOTIDE SEQUENCE</scope>
</reference>
<dbReference type="STRING" id="6412.T1EU11"/>
<dbReference type="Proteomes" id="UP000015101">
    <property type="component" value="Unassembled WGS sequence"/>
</dbReference>
<accession>T1EU11</accession>
<dbReference type="OrthoDB" id="6369184at2759"/>
<dbReference type="EMBL" id="AMQM01001384">
    <property type="status" value="NOT_ANNOTATED_CDS"/>
    <property type="molecule type" value="Genomic_DNA"/>
</dbReference>
<dbReference type="EnsemblMetazoa" id="HelroT163426">
    <property type="protein sequence ID" value="HelroP163426"/>
    <property type="gene ID" value="HelroG163426"/>
</dbReference>
<dbReference type="InParanoid" id="T1EU11"/>
<reference evidence="2" key="3">
    <citation type="submission" date="2015-06" db="UniProtKB">
        <authorList>
            <consortium name="EnsemblMetazoa"/>
        </authorList>
    </citation>
    <scope>IDENTIFICATION</scope>
</reference>
<dbReference type="SUPFAM" id="SSF49854">
    <property type="entry name" value="Spermadhesin, CUB domain"/>
    <property type="match status" value="1"/>
</dbReference>